<gene>
    <name evidence="2" type="ORF">RND81_08G189600</name>
</gene>
<evidence type="ECO:0000313" key="2">
    <source>
        <dbReference type="EMBL" id="KAK9699694.1"/>
    </source>
</evidence>
<evidence type="ECO:0000256" key="1">
    <source>
        <dbReference type="SAM" id="Phobius"/>
    </source>
</evidence>
<keyword evidence="1" id="KW-0812">Transmembrane</keyword>
<proteinExistence type="predicted"/>
<organism evidence="2 3">
    <name type="scientific">Saponaria officinalis</name>
    <name type="common">Common soapwort</name>
    <name type="synonym">Lychnis saponaria</name>
    <dbReference type="NCBI Taxonomy" id="3572"/>
    <lineage>
        <taxon>Eukaryota</taxon>
        <taxon>Viridiplantae</taxon>
        <taxon>Streptophyta</taxon>
        <taxon>Embryophyta</taxon>
        <taxon>Tracheophyta</taxon>
        <taxon>Spermatophyta</taxon>
        <taxon>Magnoliopsida</taxon>
        <taxon>eudicotyledons</taxon>
        <taxon>Gunneridae</taxon>
        <taxon>Pentapetalae</taxon>
        <taxon>Caryophyllales</taxon>
        <taxon>Caryophyllaceae</taxon>
        <taxon>Caryophylleae</taxon>
        <taxon>Saponaria</taxon>
    </lineage>
</organism>
<protein>
    <submittedName>
        <fullName evidence="2">Uncharacterized protein</fullName>
    </submittedName>
</protein>
<dbReference type="Proteomes" id="UP001443914">
    <property type="component" value="Unassembled WGS sequence"/>
</dbReference>
<keyword evidence="1" id="KW-1133">Transmembrane helix</keyword>
<feature type="transmembrane region" description="Helical" evidence="1">
    <location>
        <begin position="56"/>
        <end position="75"/>
    </location>
</feature>
<comment type="caution">
    <text evidence="2">The sequence shown here is derived from an EMBL/GenBank/DDBJ whole genome shotgun (WGS) entry which is preliminary data.</text>
</comment>
<reference evidence="2" key="1">
    <citation type="submission" date="2024-03" db="EMBL/GenBank/DDBJ databases">
        <title>WGS assembly of Saponaria officinalis var. Norfolk2.</title>
        <authorList>
            <person name="Jenkins J."/>
            <person name="Shu S."/>
            <person name="Grimwood J."/>
            <person name="Barry K."/>
            <person name="Goodstein D."/>
            <person name="Schmutz J."/>
            <person name="Leebens-Mack J."/>
            <person name="Osbourn A."/>
        </authorList>
    </citation>
    <scope>NUCLEOTIDE SEQUENCE [LARGE SCALE GENOMIC DNA]</scope>
    <source>
        <strain evidence="2">JIC</strain>
    </source>
</reference>
<evidence type="ECO:0000313" key="3">
    <source>
        <dbReference type="Proteomes" id="UP001443914"/>
    </source>
</evidence>
<keyword evidence="3" id="KW-1185">Reference proteome</keyword>
<keyword evidence="1" id="KW-0472">Membrane</keyword>
<dbReference type="EMBL" id="JBDFQZ010000008">
    <property type="protein sequence ID" value="KAK9699694.1"/>
    <property type="molecule type" value="Genomic_DNA"/>
</dbReference>
<dbReference type="AlphaFoldDB" id="A0AAW1JAX9"/>
<name>A0AAW1JAX9_SAPOF</name>
<sequence>MPTKLYYWPRRSCHMISTTLIPNNLKVILCFHRYGDRSHIGDHSRRNNCWFMYRNYHLWLPPLHNLWFCLLLVFLTSHHIMTNAPTCQANNRIPLTFDTNGNLLTQFI</sequence>
<accession>A0AAW1JAX9</accession>